<accession>A0A1W6N5C4</accession>
<keyword evidence="2" id="KW-0472">Membrane</keyword>
<reference evidence="4 5" key="1">
    <citation type="submission" date="2014-06" db="EMBL/GenBank/DDBJ databases">
        <title>The genome of the endonuclear symbiont Nucleicultrix amoebiphila.</title>
        <authorList>
            <person name="Schulz F."/>
            <person name="Horn M."/>
        </authorList>
    </citation>
    <scope>NUCLEOTIDE SEQUENCE [LARGE SCALE GENOMIC DNA]</scope>
    <source>
        <strain evidence="4 5">FS5</strain>
    </source>
</reference>
<evidence type="ECO:0000256" key="1">
    <source>
        <dbReference type="ARBA" id="ARBA00022679"/>
    </source>
</evidence>
<dbReference type="CDD" id="cd02440">
    <property type="entry name" value="AdoMet_MTases"/>
    <property type="match status" value="1"/>
</dbReference>
<name>A0A1W6N5C4_9PROT</name>
<dbReference type="PANTHER" id="PTHR43861">
    <property type="entry name" value="TRANS-ACONITATE 2-METHYLTRANSFERASE-RELATED"/>
    <property type="match status" value="1"/>
</dbReference>
<dbReference type="Proteomes" id="UP000237351">
    <property type="component" value="Chromosome"/>
</dbReference>
<dbReference type="KEGG" id="naf:GQ61_07010"/>
<evidence type="ECO:0000313" key="5">
    <source>
        <dbReference type="Proteomes" id="UP000237351"/>
    </source>
</evidence>
<keyword evidence="1" id="KW-0808">Transferase</keyword>
<sequence length="215" mass="23724">MNLFLYSALGVSVLLIGGLLWRLSSNRHKLPCPSWLAWLVELDNPFAHAHKASSIIEALPIFDGIKILDIGCGPGRVALPLAQRIAEKNGWVTGLDIQHKMIEKTQAKAQVLGLTNIDFIHGALDTINLNKNTYDVVLMVCILGEIPENERVTALTSLADAVKPNGIVSITETIFDPHFQKTQTVVDLMKKVGFVQKKFIGNKGAYTLHFEKQKS</sequence>
<organism evidence="4 5">
    <name type="scientific">Candidatus Nucleicultrix amoebiphila FS5</name>
    <dbReference type="NCBI Taxonomy" id="1414854"/>
    <lineage>
        <taxon>Bacteria</taxon>
        <taxon>Pseudomonadati</taxon>
        <taxon>Pseudomonadota</taxon>
        <taxon>Alphaproteobacteria</taxon>
        <taxon>Holosporales</taxon>
        <taxon>Candidatus Nucleicultricaceae</taxon>
        <taxon>Candidatus Nucleicultrix</taxon>
    </lineage>
</organism>
<keyword evidence="5" id="KW-1185">Reference proteome</keyword>
<dbReference type="InterPro" id="IPR041698">
    <property type="entry name" value="Methyltransf_25"/>
</dbReference>
<evidence type="ECO:0000259" key="3">
    <source>
        <dbReference type="Pfam" id="PF13649"/>
    </source>
</evidence>
<dbReference type="Pfam" id="PF13649">
    <property type="entry name" value="Methyltransf_25"/>
    <property type="match status" value="1"/>
</dbReference>
<dbReference type="OrthoDB" id="9787738at2"/>
<dbReference type="InterPro" id="IPR029063">
    <property type="entry name" value="SAM-dependent_MTases_sf"/>
</dbReference>
<gene>
    <name evidence="4" type="ORF">GQ61_07010</name>
</gene>
<dbReference type="GO" id="GO:0016740">
    <property type="term" value="F:transferase activity"/>
    <property type="evidence" value="ECO:0007669"/>
    <property type="project" value="UniProtKB-KW"/>
</dbReference>
<feature type="domain" description="Methyltransferase" evidence="3">
    <location>
        <begin position="67"/>
        <end position="166"/>
    </location>
</feature>
<proteinExistence type="predicted"/>
<feature type="transmembrane region" description="Helical" evidence="2">
    <location>
        <begin position="6"/>
        <end position="23"/>
    </location>
</feature>
<dbReference type="Gene3D" id="3.40.50.150">
    <property type="entry name" value="Vaccinia Virus protein VP39"/>
    <property type="match status" value="1"/>
</dbReference>
<dbReference type="SUPFAM" id="SSF53335">
    <property type="entry name" value="S-adenosyl-L-methionine-dependent methyltransferases"/>
    <property type="match status" value="1"/>
</dbReference>
<evidence type="ECO:0000313" key="4">
    <source>
        <dbReference type="EMBL" id="ARN85080.1"/>
    </source>
</evidence>
<keyword evidence="2" id="KW-1133">Transmembrane helix</keyword>
<dbReference type="AlphaFoldDB" id="A0A1W6N5C4"/>
<dbReference type="EMBL" id="CP008743">
    <property type="protein sequence ID" value="ARN85080.1"/>
    <property type="molecule type" value="Genomic_DNA"/>
</dbReference>
<protein>
    <recommendedName>
        <fullName evidence="3">Methyltransferase domain-containing protein</fullName>
    </recommendedName>
</protein>
<dbReference type="STRING" id="1414854.GQ61_07010"/>
<keyword evidence="2" id="KW-0812">Transmembrane</keyword>
<evidence type="ECO:0000256" key="2">
    <source>
        <dbReference type="SAM" id="Phobius"/>
    </source>
</evidence>
<dbReference type="RefSeq" id="WP_085784602.1">
    <property type="nucleotide sequence ID" value="NZ_CP008743.1"/>
</dbReference>